<evidence type="ECO:0000313" key="1">
    <source>
        <dbReference type="EMBL" id="CDW28330.1"/>
    </source>
</evidence>
<dbReference type="AlphaFoldDB" id="A0A0K2TR95"/>
<dbReference type="EMBL" id="HACA01010969">
    <property type="protein sequence ID" value="CDW28330.1"/>
    <property type="molecule type" value="Transcribed_RNA"/>
</dbReference>
<accession>A0A0K2TR95</accession>
<reference evidence="1" key="1">
    <citation type="submission" date="2014-05" db="EMBL/GenBank/DDBJ databases">
        <authorList>
            <person name="Chronopoulou M."/>
        </authorList>
    </citation>
    <scope>NUCLEOTIDE SEQUENCE</scope>
    <source>
        <tissue evidence="1">Whole organism</tissue>
    </source>
</reference>
<organism evidence="1">
    <name type="scientific">Lepeophtheirus salmonis</name>
    <name type="common">Salmon louse</name>
    <name type="synonym">Caligus salmonis</name>
    <dbReference type="NCBI Taxonomy" id="72036"/>
    <lineage>
        <taxon>Eukaryota</taxon>
        <taxon>Metazoa</taxon>
        <taxon>Ecdysozoa</taxon>
        <taxon>Arthropoda</taxon>
        <taxon>Crustacea</taxon>
        <taxon>Multicrustacea</taxon>
        <taxon>Hexanauplia</taxon>
        <taxon>Copepoda</taxon>
        <taxon>Siphonostomatoida</taxon>
        <taxon>Caligidae</taxon>
        <taxon>Lepeophtheirus</taxon>
    </lineage>
</organism>
<sequence>MSLMDVAKNRFTQSLFLFREPIYSSSNPSCLM</sequence>
<protein>
    <submittedName>
        <fullName evidence="1">Uncharacterized protein</fullName>
    </submittedName>
</protein>
<name>A0A0K2TR95_LEPSM</name>
<proteinExistence type="predicted"/>